<accession>A0ABX2G463</accession>
<dbReference type="PANTHER" id="PTHR21327">
    <property type="entry name" value="GTP CYCLOHYDROLASE II-RELATED"/>
    <property type="match status" value="1"/>
</dbReference>
<dbReference type="InterPro" id="IPR000926">
    <property type="entry name" value="RibA"/>
</dbReference>
<evidence type="ECO:0000256" key="1">
    <source>
        <dbReference type="ARBA" id="ARBA00004853"/>
    </source>
</evidence>
<evidence type="ECO:0000256" key="4">
    <source>
        <dbReference type="ARBA" id="ARBA00022833"/>
    </source>
</evidence>
<keyword evidence="4 6" id="KW-0862">Zinc</keyword>
<feature type="binding site" evidence="6">
    <location>
        <position position="142"/>
    </location>
    <ligand>
        <name>GTP</name>
        <dbReference type="ChEBI" id="CHEBI:37565"/>
    </ligand>
</feature>
<feature type="binding site" evidence="6">
    <location>
        <position position="81"/>
    </location>
    <ligand>
        <name>Zn(2+)</name>
        <dbReference type="ChEBI" id="CHEBI:29105"/>
        <note>catalytic</note>
    </ligand>
</feature>
<dbReference type="Pfam" id="PF00925">
    <property type="entry name" value="GTP_cyclohydro2"/>
    <property type="match status" value="1"/>
</dbReference>
<feature type="binding site" evidence="6">
    <location>
        <position position="97"/>
    </location>
    <ligand>
        <name>GTP</name>
        <dbReference type="ChEBI" id="CHEBI:37565"/>
    </ligand>
</feature>
<feature type="binding site" evidence="6">
    <location>
        <begin position="76"/>
        <end position="80"/>
    </location>
    <ligand>
        <name>GTP</name>
        <dbReference type="ChEBI" id="CHEBI:37565"/>
    </ligand>
</feature>
<evidence type="ECO:0000313" key="9">
    <source>
        <dbReference type="EMBL" id="NRT56062.1"/>
    </source>
</evidence>
<dbReference type="NCBIfam" id="NF001591">
    <property type="entry name" value="PRK00393.1"/>
    <property type="match status" value="1"/>
</dbReference>
<feature type="binding site" evidence="6">
    <location>
        <position position="182"/>
    </location>
    <ligand>
        <name>GTP</name>
        <dbReference type="ChEBI" id="CHEBI:37565"/>
    </ligand>
</feature>
<dbReference type="HAMAP" id="MF_00179">
    <property type="entry name" value="RibA"/>
    <property type="match status" value="1"/>
</dbReference>
<keyword evidence="6" id="KW-0342">GTP-binding</keyword>
<gene>
    <name evidence="6" type="primary">ribA</name>
    <name evidence="9" type="ORF">HNQ01_001797</name>
</gene>
<proteinExistence type="inferred from homology"/>
<evidence type="ECO:0000256" key="2">
    <source>
        <dbReference type="ARBA" id="ARBA00022619"/>
    </source>
</evidence>
<evidence type="ECO:0000256" key="6">
    <source>
        <dbReference type="HAMAP-Rule" id="MF_00179"/>
    </source>
</evidence>
<dbReference type="InterPro" id="IPR032677">
    <property type="entry name" value="GTP_cyclohydro_II"/>
</dbReference>
<comment type="similarity">
    <text evidence="6">Belongs to the GTP cyclohydrolase II family.</text>
</comment>
<keyword evidence="10" id="KW-1185">Reference proteome</keyword>
<dbReference type="EC" id="3.5.4.25" evidence="6"/>
<comment type="cofactor">
    <cofactor evidence="6">
        <name>Zn(2+)</name>
        <dbReference type="ChEBI" id="CHEBI:29105"/>
    </cofactor>
    <text evidence="6">Binds 1 zinc ion per subunit.</text>
</comment>
<dbReference type="RefSeq" id="WP_217427461.1">
    <property type="nucleotide sequence ID" value="NZ_JABSNM010000006.1"/>
</dbReference>
<evidence type="ECO:0000313" key="10">
    <source>
        <dbReference type="Proteomes" id="UP001516061"/>
    </source>
</evidence>
<comment type="pathway">
    <text evidence="1 6">Cofactor biosynthesis; riboflavin biosynthesis; 5-amino-6-(D-ribitylamino)uracil from GTP: step 1/4.</text>
</comment>
<feature type="region of interest" description="Disordered" evidence="7">
    <location>
        <begin position="222"/>
        <end position="242"/>
    </location>
</feature>
<feature type="compositionally biased region" description="Low complexity" evidence="7">
    <location>
        <begin position="8"/>
        <end position="24"/>
    </location>
</feature>
<comment type="catalytic activity">
    <reaction evidence="5 6">
        <text>GTP + 4 H2O = 2,5-diamino-6-hydroxy-4-(5-phosphoribosylamino)-pyrimidine + formate + 2 phosphate + 3 H(+)</text>
        <dbReference type="Rhea" id="RHEA:23704"/>
        <dbReference type="ChEBI" id="CHEBI:15377"/>
        <dbReference type="ChEBI" id="CHEBI:15378"/>
        <dbReference type="ChEBI" id="CHEBI:15740"/>
        <dbReference type="ChEBI" id="CHEBI:37565"/>
        <dbReference type="ChEBI" id="CHEBI:43474"/>
        <dbReference type="ChEBI" id="CHEBI:58614"/>
        <dbReference type="EC" id="3.5.4.25"/>
    </reaction>
</comment>
<protein>
    <recommendedName>
        <fullName evidence="6">GTP cyclohydrolase-2</fullName>
        <ecNumber evidence="6">3.5.4.25</ecNumber>
    </recommendedName>
    <alternativeName>
        <fullName evidence="6">GTP cyclohydrolase II</fullName>
    </alternativeName>
</protein>
<evidence type="ECO:0000256" key="3">
    <source>
        <dbReference type="ARBA" id="ARBA00022723"/>
    </source>
</evidence>
<feature type="binding site" evidence="6">
    <location>
        <begin position="120"/>
        <end position="122"/>
    </location>
    <ligand>
        <name>GTP</name>
        <dbReference type="ChEBI" id="CHEBI:37565"/>
    </ligand>
</feature>
<feature type="active site" description="Nucleophile" evidence="6">
    <location>
        <position position="156"/>
    </location>
</feature>
<dbReference type="Proteomes" id="UP001516061">
    <property type="component" value="Unassembled WGS sequence"/>
</dbReference>
<dbReference type="CDD" id="cd00641">
    <property type="entry name" value="GTP_cyclohydro2"/>
    <property type="match status" value="1"/>
</dbReference>
<feature type="binding site" evidence="6">
    <location>
        <position position="94"/>
    </location>
    <ligand>
        <name>Zn(2+)</name>
        <dbReference type="ChEBI" id="CHEBI:29105"/>
        <note>catalytic</note>
    </ligand>
</feature>
<dbReference type="EMBL" id="JABSNM010000006">
    <property type="protein sequence ID" value="NRT56062.1"/>
    <property type="molecule type" value="Genomic_DNA"/>
</dbReference>
<evidence type="ECO:0000256" key="7">
    <source>
        <dbReference type="SAM" id="MobiDB-lite"/>
    </source>
</evidence>
<dbReference type="NCBIfam" id="TIGR00505">
    <property type="entry name" value="ribA"/>
    <property type="match status" value="1"/>
</dbReference>
<feature type="domain" description="GTP cyclohydrolase II" evidence="8">
    <location>
        <begin position="35"/>
        <end position="197"/>
    </location>
</feature>
<feature type="active site" description="Proton acceptor" evidence="6">
    <location>
        <position position="154"/>
    </location>
</feature>
<organism evidence="9 10">
    <name type="scientific">Sphaerotilus uruguayifluvii</name>
    <dbReference type="NCBI Taxonomy" id="2735897"/>
    <lineage>
        <taxon>Bacteria</taxon>
        <taxon>Pseudomonadati</taxon>
        <taxon>Pseudomonadota</taxon>
        <taxon>Betaproteobacteria</taxon>
        <taxon>Burkholderiales</taxon>
        <taxon>Sphaerotilaceae</taxon>
        <taxon>Sphaerotilus</taxon>
    </lineage>
</organism>
<evidence type="ECO:0000259" key="8">
    <source>
        <dbReference type="Pfam" id="PF00925"/>
    </source>
</evidence>
<dbReference type="PANTHER" id="PTHR21327:SF18">
    <property type="entry name" value="3,4-DIHYDROXY-2-BUTANONE 4-PHOSPHATE SYNTHASE"/>
    <property type="match status" value="1"/>
</dbReference>
<sequence>MKPETIFRPAADPAADASDARPAPGVHAHVRRGPSARLPTEHGDFTISSYYDRSTGIEHMAVHRGELAGAREVLVRVHSECLTGDIFGSLRCDCGPQLRLALERIREAGRGVVVYMRGHEGRGIGIDEKLRAYTLQDQGLDTVEANLALGHPPDSRRFEAAAEILQDLGIASVSLMSNNPIKLLALQQQGIEVVQREPHEIDANPENAAYLATKREKMGHLLALPPASPGPADPADASRSRR</sequence>
<name>A0ABX2G463_9BURK</name>
<reference evidence="9 10" key="1">
    <citation type="submission" date="2020-05" db="EMBL/GenBank/DDBJ databases">
        <title>Genomic Encyclopedia of Type Strains, Phase IV (KMG-V): Genome sequencing to study the core and pangenomes of soil and plant-associated prokaryotes.</title>
        <authorList>
            <person name="Whitman W."/>
        </authorList>
    </citation>
    <scope>NUCLEOTIDE SEQUENCE [LARGE SCALE GENOMIC DNA]</scope>
    <source>
        <strain evidence="9 10">C29</strain>
    </source>
</reference>
<comment type="function">
    <text evidence="6">Catalyzes the conversion of GTP to 2,5-diamino-6-ribosylamino-4(3H)-pyrimidinone 5'-phosphate (DARP), formate and pyrophosphate.</text>
</comment>
<feature type="region of interest" description="Disordered" evidence="7">
    <location>
        <begin position="1"/>
        <end position="41"/>
    </location>
</feature>
<keyword evidence="6" id="KW-0547">Nucleotide-binding</keyword>
<keyword evidence="6" id="KW-0378">Hydrolase</keyword>
<keyword evidence="3 6" id="KW-0479">Metal-binding</keyword>
<evidence type="ECO:0000256" key="5">
    <source>
        <dbReference type="ARBA" id="ARBA00049295"/>
    </source>
</evidence>
<comment type="caution">
    <text evidence="9">The sequence shown here is derived from an EMBL/GenBank/DDBJ whole genome shotgun (WGS) entry which is preliminary data.</text>
</comment>
<feature type="binding site" evidence="6">
    <location>
        <position position="177"/>
    </location>
    <ligand>
        <name>GTP</name>
        <dbReference type="ChEBI" id="CHEBI:37565"/>
    </ligand>
</feature>
<keyword evidence="2 6" id="KW-0686">Riboflavin biosynthesis</keyword>
<feature type="binding site" evidence="6">
    <location>
        <position position="92"/>
    </location>
    <ligand>
        <name>Zn(2+)</name>
        <dbReference type="ChEBI" id="CHEBI:29105"/>
        <note>catalytic</note>
    </ligand>
</feature>